<gene>
    <name evidence="2" type="ORF">FKW44_002239</name>
    <name evidence="1" type="ORF">FKW44_018161</name>
</gene>
<keyword evidence="3" id="KW-1185">Reference proteome</keyword>
<dbReference type="Proteomes" id="UP000595437">
    <property type="component" value="Chromosome 12"/>
</dbReference>
<protein>
    <submittedName>
        <fullName evidence="2">LOC100908614</fullName>
    </submittedName>
</protein>
<accession>A0A7T8QW70</accession>
<evidence type="ECO:0000313" key="3">
    <source>
        <dbReference type="Proteomes" id="UP000595437"/>
    </source>
</evidence>
<proteinExistence type="predicted"/>
<organism evidence="2 3">
    <name type="scientific">Caligus rogercresseyi</name>
    <name type="common">Sea louse</name>
    <dbReference type="NCBI Taxonomy" id="217165"/>
    <lineage>
        <taxon>Eukaryota</taxon>
        <taxon>Metazoa</taxon>
        <taxon>Ecdysozoa</taxon>
        <taxon>Arthropoda</taxon>
        <taxon>Crustacea</taxon>
        <taxon>Multicrustacea</taxon>
        <taxon>Hexanauplia</taxon>
        <taxon>Copepoda</taxon>
        <taxon>Siphonostomatoida</taxon>
        <taxon>Caligidae</taxon>
        <taxon>Caligus</taxon>
    </lineage>
</organism>
<dbReference type="AlphaFoldDB" id="A0A7T8QW70"/>
<dbReference type="EMBL" id="CP045891">
    <property type="protein sequence ID" value="QQP57306.1"/>
    <property type="molecule type" value="Genomic_DNA"/>
</dbReference>
<sequence>MTIFVKFPKLLEPNYSEWFYESSISEKNFPIFQKKLVGPWVDSANNFCSEVPQHGCPVLDHYRCALLNFFERSC</sequence>
<reference evidence="2" key="2">
    <citation type="journal article" name="Sci. Data">
        <title>Chromosome-scale genome assembly of the sea louse Caligus rogercresseyi by SMRT sequencing and Hi-C analysis.</title>
        <authorList>
            <person name="Gallardo-Escarate C."/>
            <person name="Valenzuela-Munoz V."/>
            <person name="Nunez-Acuna G."/>
            <person name="Valenzuela-Miranda D."/>
            <person name="Goncalves A.T."/>
            <person name="Escobar-Sepulveda H."/>
            <person name="Liachko I."/>
            <person name="Nelson B."/>
            <person name="Roberts S."/>
            <person name="Warren W."/>
        </authorList>
    </citation>
    <scope>NUCLEOTIDE SEQUENCE</scope>
    <source>
        <tissue evidence="2">Whole tissue</tissue>
    </source>
</reference>
<evidence type="ECO:0000313" key="2">
    <source>
        <dbReference type="EMBL" id="QQP57306.1"/>
    </source>
</evidence>
<dbReference type="EMBL" id="CP045901">
    <property type="protein sequence ID" value="QQP37771.1"/>
    <property type="molecule type" value="Genomic_DNA"/>
</dbReference>
<evidence type="ECO:0000313" key="1">
    <source>
        <dbReference type="EMBL" id="QQP37771.1"/>
    </source>
</evidence>
<dbReference type="Proteomes" id="UP000595437">
    <property type="component" value="Chromosome 2"/>
</dbReference>
<name>A0A7T8QW70_CALRO</name>
<reference evidence="3" key="1">
    <citation type="submission" date="2021-01" db="EMBL/GenBank/DDBJ databases">
        <title>Caligus Genome Assembly.</title>
        <authorList>
            <person name="Gallardo-Escarate C."/>
        </authorList>
    </citation>
    <scope>NUCLEOTIDE SEQUENCE [LARGE SCALE GENOMIC DNA]</scope>
</reference>